<evidence type="ECO:0000313" key="1">
    <source>
        <dbReference type="EMBL" id="QNB47641.1"/>
    </source>
</evidence>
<dbReference type="PANTHER" id="PTHR36455">
    <property type="match status" value="1"/>
</dbReference>
<proteinExistence type="predicted"/>
<sequence length="120" mass="13844">MMKDITSYDGIYLACGTTDLRRSVDGLAIMVKQEFKMDPFGNYLFLFCNKDRNRLKALSWDRNGFILYYKRLDGAGAKFIWPQKPADVRSITVRQLSLLLEGMSIDPPKGFGEIKARDFY</sequence>
<dbReference type="InterPro" id="IPR008878">
    <property type="entry name" value="Transposase_IS66_Orf2"/>
</dbReference>
<dbReference type="AlphaFoldDB" id="A0A7G6E6D7"/>
<dbReference type="Proteomes" id="UP000515847">
    <property type="component" value="Chromosome"/>
</dbReference>
<accession>A0A7G6E6D7</accession>
<protein>
    <submittedName>
        <fullName evidence="1">IS66 family insertion sequence element accessory protein TnpB</fullName>
    </submittedName>
</protein>
<dbReference type="OrthoDB" id="4956084at2"/>
<gene>
    <name evidence="1" type="primary">tnpB</name>
    <name evidence="1" type="ORF">BR63_15985</name>
</gene>
<dbReference type="NCBIfam" id="NF033819">
    <property type="entry name" value="IS66_TnpB"/>
    <property type="match status" value="1"/>
</dbReference>
<evidence type="ECO:0000313" key="2">
    <source>
        <dbReference type="Proteomes" id="UP000515847"/>
    </source>
</evidence>
<organism evidence="1 2">
    <name type="scientific">Thermanaerosceptrum fracticalcis</name>
    <dbReference type="NCBI Taxonomy" id="1712410"/>
    <lineage>
        <taxon>Bacteria</taxon>
        <taxon>Bacillati</taxon>
        <taxon>Bacillota</taxon>
        <taxon>Clostridia</taxon>
        <taxon>Eubacteriales</taxon>
        <taxon>Peptococcaceae</taxon>
        <taxon>Thermanaerosceptrum</taxon>
    </lineage>
</organism>
<keyword evidence="2" id="KW-1185">Reference proteome</keyword>
<dbReference type="EMBL" id="CP045798">
    <property type="protein sequence ID" value="QNB47641.1"/>
    <property type="molecule type" value="Genomic_DNA"/>
</dbReference>
<dbReference type="RefSeq" id="WP_051966285.1">
    <property type="nucleotide sequence ID" value="NZ_CP045798.1"/>
</dbReference>
<dbReference type="PANTHER" id="PTHR36455:SF1">
    <property type="entry name" value="BLR8292 PROTEIN"/>
    <property type="match status" value="1"/>
</dbReference>
<dbReference type="KEGG" id="tfr:BR63_15985"/>
<dbReference type="Pfam" id="PF05717">
    <property type="entry name" value="TnpB_IS66"/>
    <property type="match status" value="1"/>
</dbReference>
<reference evidence="1 2" key="1">
    <citation type="journal article" date="2019" name="Front. Microbiol.">
        <title>Thermoanaerosceptrum fracticalcis gen. nov. sp. nov., a Novel Fumarate-Fermenting Microorganism From a Deep Fractured Carbonate Aquifer of the US Great Basin.</title>
        <authorList>
            <person name="Hamilton-Brehm S.D."/>
            <person name="Stewart L.E."/>
            <person name="Zavarin M."/>
            <person name="Caldwell M."/>
            <person name="Lawson P.A."/>
            <person name="Onstott T.C."/>
            <person name="Grzymski J."/>
            <person name="Neveux I."/>
            <person name="Lollar B.S."/>
            <person name="Russell C.E."/>
            <person name="Moser D.P."/>
        </authorList>
    </citation>
    <scope>NUCLEOTIDE SEQUENCE [LARGE SCALE GENOMIC DNA]</scope>
    <source>
        <strain evidence="1 2">DRI-13</strain>
    </source>
</reference>
<name>A0A7G6E6D7_THEFR</name>